<sequence>MESGSRLPLVLKRTCLNCFERVTIAEHWQPPMGLDPHLRKFHCIRCGSVFYVRVDLGPGQVDGPGPGPWALGLGPGPGAGPGPGDPQRGRRS</sequence>
<dbReference type="AlphaFoldDB" id="A0A0F9FET1"/>
<feature type="region of interest" description="Disordered" evidence="1">
    <location>
        <begin position="62"/>
        <end position="92"/>
    </location>
</feature>
<organism evidence="2">
    <name type="scientific">marine sediment metagenome</name>
    <dbReference type="NCBI Taxonomy" id="412755"/>
    <lineage>
        <taxon>unclassified sequences</taxon>
        <taxon>metagenomes</taxon>
        <taxon>ecological metagenomes</taxon>
    </lineage>
</organism>
<evidence type="ECO:0000313" key="2">
    <source>
        <dbReference type="EMBL" id="KKL76936.1"/>
    </source>
</evidence>
<reference evidence="2" key="1">
    <citation type="journal article" date="2015" name="Nature">
        <title>Complex archaea that bridge the gap between prokaryotes and eukaryotes.</title>
        <authorList>
            <person name="Spang A."/>
            <person name="Saw J.H."/>
            <person name="Jorgensen S.L."/>
            <person name="Zaremba-Niedzwiedzka K."/>
            <person name="Martijn J."/>
            <person name="Lind A.E."/>
            <person name="van Eijk R."/>
            <person name="Schleper C."/>
            <person name="Guy L."/>
            <person name="Ettema T.J."/>
        </authorList>
    </citation>
    <scope>NUCLEOTIDE SEQUENCE</scope>
</reference>
<name>A0A0F9FET1_9ZZZZ</name>
<protein>
    <submittedName>
        <fullName evidence="2">Uncharacterized protein</fullName>
    </submittedName>
</protein>
<feature type="compositionally biased region" description="Low complexity" evidence="1">
    <location>
        <begin position="62"/>
        <end position="72"/>
    </location>
</feature>
<accession>A0A0F9FET1</accession>
<evidence type="ECO:0000256" key="1">
    <source>
        <dbReference type="SAM" id="MobiDB-lite"/>
    </source>
</evidence>
<gene>
    <name evidence="2" type="ORF">LCGC14_2039900</name>
</gene>
<proteinExistence type="predicted"/>
<comment type="caution">
    <text evidence="2">The sequence shown here is derived from an EMBL/GenBank/DDBJ whole genome shotgun (WGS) entry which is preliminary data.</text>
</comment>
<dbReference type="EMBL" id="LAZR01023898">
    <property type="protein sequence ID" value="KKL76936.1"/>
    <property type="molecule type" value="Genomic_DNA"/>
</dbReference>